<dbReference type="PANTHER" id="PTHR12336">
    <property type="entry name" value="ADULT CUTICLE PROTEIN 1-RELATED"/>
    <property type="match status" value="1"/>
</dbReference>
<organism evidence="2 3">
    <name type="scientific">Aedes albopictus</name>
    <name type="common">Asian tiger mosquito</name>
    <name type="synonym">Stegomyia albopicta</name>
    <dbReference type="NCBI Taxonomy" id="7160"/>
    <lineage>
        <taxon>Eukaryota</taxon>
        <taxon>Metazoa</taxon>
        <taxon>Ecdysozoa</taxon>
        <taxon>Arthropoda</taxon>
        <taxon>Hexapoda</taxon>
        <taxon>Insecta</taxon>
        <taxon>Pterygota</taxon>
        <taxon>Neoptera</taxon>
        <taxon>Endopterygota</taxon>
        <taxon>Diptera</taxon>
        <taxon>Nematocera</taxon>
        <taxon>Culicoidea</taxon>
        <taxon>Culicidae</taxon>
        <taxon>Culicinae</taxon>
        <taxon>Aedini</taxon>
        <taxon>Aedes</taxon>
        <taxon>Stegomyia</taxon>
    </lineage>
</organism>
<reference evidence="2" key="2">
    <citation type="submission" date="2025-05" db="UniProtKB">
        <authorList>
            <consortium name="EnsemblMetazoa"/>
        </authorList>
    </citation>
    <scope>IDENTIFICATION</scope>
    <source>
        <strain evidence="2">Foshan</strain>
    </source>
</reference>
<keyword evidence="3" id="KW-1185">Reference proteome</keyword>
<feature type="transmembrane region" description="Helical" evidence="1">
    <location>
        <begin position="36"/>
        <end position="57"/>
    </location>
</feature>
<dbReference type="InterPro" id="IPR031874">
    <property type="entry name" value="Cuticle_Acp1"/>
</dbReference>
<accession>A0ABM1ZFV9</accession>
<protein>
    <recommendedName>
        <fullName evidence="4">Cuticle protein</fullName>
    </recommendedName>
</protein>
<evidence type="ECO:0000256" key="1">
    <source>
        <dbReference type="SAM" id="Phobius"/>
    </source>
</evidence>
<reference evidence="3" key="1">
    <citation type="journal article" date="2015" name="Proc. Natl. Acad. Sci. U.S.A.">
        <title>Genome sequence of the Asian Tiger mosquito, Aedes albopictus, reveals insights into its biology, genetics, and evolution.</title>
        <authorList>
            <person name="Chen X.G."/>
            <person name="Jiang X."/>
            <person name="Gu J."/>
            <person name="Xu M."/>
            <person name="Wu Y."/>
            <person name="Deng Y."/>
            <person name="Zhang C."/>
            <person name="Bonizzoni M."/>
            <person name="Dermauw W."/>
            <person name="Vontas J."/>
            <person name="Armbruster P."/>
            <person name="Huang X."/>
            <person name="Yang Y."/>
            <person name="Zhang H."/>
            <person name="He W."/>
            <person name="Peng H."/>
            <person name="Liu Y."/>
            <person name="Wu K."/>
            <person name="Chen J."/>
            <person name="Lirakis M."/>
            <person name="Topalis P."/>
            <person name="Van Leeuwen T."/>
            <person name="Hall A.B."/>
            <person name="Jiang X."/>
            <person name="Thorpe C."/>
            <person name="Mueller R.L."/>
            <person name="Sun C."/>
            <person name="Waterhouse R.M."/>
            <person name="Yan G."/>
            <person name="Tu Z.J."/>
            <person name="Fang X."/>
            <person name="James A.A."/>
        </authorList>
    </citation>
    <scope>NUCLEOTIDE SEQUENCE [LARGE SCALE GENOMIC DNA]</scope>
    <source>
        <strain evidence="3">Foshan</strain>
    </source>
</reference>
<dbReference type="PANTHER" id="PTHR12336:SF0">
    <property type="entry name" value="ADULT CUTICLE PROTEIN 1-RELATED"/>
    <property type="match status" value="1"/>
</dbReference>
<evidence type="ECO:0008006" key="4">
    <source>
        <dbReference type="Google" id="ProtNLM"/>
    </source>
</evidence>
<dbReference type="RefSeq" id="XP_029715687.2">
    <property type="nucleotide sequence ID" value="XM_029859827.2"/>
</dbReference>
<dbReference type="EnsemblMetazoa" id="AALFPA23_018047.R26499">
    <property type="protein sequence ID" value="AALFPA23_018047.P26499"/>
    <property type="gene ID" value="AALFPA23_018047"/>
</dbReference>
<dbReference type="Proteomes" id="UP000069940">
    <property type="component" value="Unassembled WGS sequence"/>
</dbReference>
<sequence length="156" mass="16591">MVYKSSLRQISGSYHISPSIYQVLSQPKTKPTIMKCIAAVVMMALAFAAAEASWAPLAYSAYHASPLAYTVPHATYVQQNWGAPVAYSAAYAPALNYAYQSSVVPTAYAYQPAVAVVAQKEARYLAANRGAVHDAPLPGHTVSQQSLNLEPAAGTL</sequence>
<keyword evidence="1" id="KW-0812">Transmembrane</keyword>
<dbReference type="GeneID" id="115259293"/>
<proteinExistence type="predicted"/>
<keyword evidence="1" id="KW-0472">Membrane</keyword>
<dbReference type="Pfam" id="PF15955">
    <property type="entry name" value="Cuticle_4"/>
    <property type="match status" value="1"/>
</dbReference>
<keyword evidence="1" id="KW-1133">Transmembrane helix</keyword>
<evidence type="ECO:0000313" key="3">
    <source>
        <dbReference type="Proteomes" id="UP000069940"/>
    </source>
</evidence>
<evidence type="ECO:0000313" key="2">
    <source>
        <dbReference type="EnsemblMetazoa" id="AALFPA23_018047.P26499"/>
    </source>
</evidence>
<name>A0ABM1ZFV9_AEDAL</name>